<name>A0ABM7PZR4_SINCY</name>
<keyword evidence="4" id="KW-1185">Reference proteome</keyword>
<feature type="domain" description="Purine catabolism PurC-like" evidence="1">
    <location>
        <begin position="48"/>
        <end position="147"/>
    </location>
</feature>
<dbReference type="InterPro" id="IPR025736">
    <property type="entry name" value="PucR_C-HTH_dom"/>
</dbReference>
<evidence type="ECO:0000259" key="2">
    <source>
        <dbReference type="Pfam" id="PF13556"/>
    </source>
</evidence>
<dbReference type="EMBL" id="AP024525">
    <property type="protein sequence ID" value="BCT77804.1"/>
    <property type="molecule type" value="Genomic_DNA"/>
</dbReference>
<dbReference type="Pfam" id="PF13556">
    <property type="entry name" value="HTH_30"/>
    <property type="match status" value="1"/>
</dbReference>
<dbReference type="PANTHER" id="PTHR33744">
    <property type="entry name" value="CARBOHYDRATE DIACID REGULATOR"/>
    <property type="match status" value="1"/>
</dbReference>
<sequence>MGVDGTQCTILDDLGPRPLVITLAQLADAAQGDLVPFWPVPLPRVELTGVHVSELEDPTVFLDGGELLLTVGMQILGRDGGPAERAEAARAYVARLVGGRVAALGLGLGSGHDMVPDELREACVEAGLPLLTVPRESPFLAVSRAYWELVRRGGEAELTALLGLQVALTRAAAKDDAEPAIVRELAHALGTWVAYLPGGEGTPSCAPGGGSGALPPGLLDELHREAGALQAAGRGATANVHLASGPAALYPVSDGGTSGAYLAVGRGGQLAPAERHLFLTASTLLAHRAAALRHAEDERSRSDGMLVALVLAGHDDAARLLGDQMHTALPESVYLAVLDASPGRGDPGLPPDALSFELGGLLYALLPTDAPRPRLAPGLRGAWGGPVPLRRVREMVGQVADAAAQAPAGRVVRVGHGLELPGDEWAASLATAGGELLPTVRAYLKNRGQWEATARDLGVHRNSVRHRIARAAELLGVDLDDPDVAAHLWLALRT</sequence>
<dbReference type="InterPro" id="IPR051448">
    <property type="entry name" value="CdaR-like_regulators"/>
</dbReference>
<proteinExistence type="predicted"/>
<dbReference type="Gene3D" id="1.10.10.2840">
    <property type="entry name" value="PucR C-terminal helix-turn-helix domain"/>
    <property type="match status" value="1"/>
</dbReference>
<gene>
    <name evidence="3" type="primary">pucR_2</name>
    <name evidence="3" type="ORF">SCMU_36460</name>
</gene>
<evidence type="ECO:0000259" key="1">
    <source>
        <dbReference type="Pfam" id="PF07905"/>
    </source>
</evidence>
<dbReference type="Proteomes" id="UP001319861">
    <property type="component" value="Chromosome"/>
</dbReference>
<reference evidence="3 4" key="1">
    <citation type="journal article" date="2021" name="J. Biosci. Bioeng.">
        <title>Identification and characterization of a chc gene cluster responsible for the aromatization pathway of cyclohexanecarboxylate degradation in Sinomonas cyclohexanicum ATCC 51369.</title>
        <authorList>
            <person name="Yamamoto T."/>
            <person name="Hasegawa Y."/>
            <person name="Lau P.C.K."/>
            <person name="Iwaki H."/>
        </authorList>
    </citation>
    <scope>NUCLEOTIDE SEQUENCE [LARGE SCALE GENOMIC DNA]</scope>
    <source>
        <strain evidence="3 4">ATCC 51369</strain>
    </source>
</reference>
<dbReference type="InterPro" id="IPR012914">
    <property type="entry name" value="PucR_dom"/>
</dbReference>
<feature type="domain" description="PucR C-terminal helix-turn-helix" evidence="2">
    <location>
        <begin position="436"/>
        <end position="493"/>
    </location>
</feature>
<protein>
    <submittedName>
        <fullName evidence="3">PucR family transcriptional regulator</fullName>
    </submittedName>
</protein>
<evidence type="ECO:0000313" key="4">
    <source>
        <dbReference type="Proteomes" id="UP001319861"/>
    </source>
</evidence>
<dbReference type="Pfam" id="PF07905">
    <property type="entry name" value="PucR"/>
    <property type="match status" value="1"/>
</dbReference>
<dbReference type="InterPro" id="IPR042070">
    <property type="entry name" value="PucR_C-HTH_sf"/>
</dbReference>
<accession>A0ABM7PZR4</accession>
<dbReference type="PANTHER" id="PTHR33744:SF1">
    <property type="entry name" value="DNA-BINDING TRANSCRIPTIONAL ACTIVATOR ADER"/>
    <property type="match status" value="1"/>
</dbReference>
<evidence type="ECO:0000313" key="3">
    <source>
        <dbReference type="EMBL" id="BCT77804.1"/>
    </source>
</evidence>
<organism evidence="3 4">
    <name type="scientific">Sinomonas cyclohexanicum</name>
    <name type="common">Corynebacterium cyclohexanicum</name>
    <dbReference type="NCBI Taxonomy" id="322009"/>
    <lineage>
        <taxon>Bacteria</taxon>
        <taxon>Bacillati</taxon>
        <taxon>Actinomycetota</taxon>
        <taxon>Actinomycetes</taxon>
        <taxon>Micrococcales</taxon>
        <taxon>Micrococcaceae</taxon>
        <taxon>Sinomonas</taxon>
    </lineage>
</organism>